<keyword evidence="1" id="KW-0732">Signal</keyword>
<evidence type="ECO:0000313" key="4">
    <source>
        <dbReference type="Proteomes" id="UP000226420"/>
    </source>
</evidence>
<reference evidence="3 4" key="1">
    <citation type="submission" date="2016-10" db="EMBL/GenBank/DDBJ databases">
        <authorList>
            <person name="Varghese N."/>
            <person name="Submissions S."/>
        </authorList>
    </citation>
    <scope>NUCLEOTIDE SEQUENCE [LARGE SCALE GENOMIC DNA]</scope>
    <source>
        <strain evidence="3 4">DSM 5563</strain>
    </source>
</reference>
<dbReference type="AlphaFoldDB" id="A0AAJ4W7Y7"/>
<name>A0AAJ4W7Y7_9GAMM</name>
<dbReference type="RefSeq" id="WP_074820218.1">
    <property type="nucleotide sequence ID" value="NZ_FOLW01000001.1"/>
</dbReference>
<feature type="signal peptide" evidence="1">
    <location>
        <begin position="1"/>
        <end position="23"/>
    </location>
</feature>
<dbReference type="GO" id="GO:0009289">
    <property type="term" value="C:pilus"/>
    <property type="evidence" value="ECO:0007669"/>
    <property type="project" value="InterPro"/>
</dbReference>
<dbReference type="SUPFAM" id="SSF49401">
    <property type="entry name" value="Bacterial adhesins"/>
    <property type="match status" value="1"/>
</dbReference>
<dbReference type="PANTHER" id="PTHR33420">
    <property type="entry name" value="FIMBRIAL SUBUNIT ELFA-RELATED"/>
    <property type="match status" value="1"/>
</dbReference>
<proteinExistence type="predicted"/>
<dbReference type="GO" id="GO:0043709">
    <property type="term" value="P:cell adhesion involved in single-species biofilm formation"/>
    <property type="evidence" value="ECO:0007669"/>
    <property type="project" value="TreeGrafter"/>
</dbReference>
<evidence type="ECO:0000259" key="2">
    <source>
        <dbReference type="Pfam" id="PF00419"/>
    </source>
</evidence>
<feature type="chain" id="PRO_5042525453" evidence="1">
    <location>
        <begin position="24"/>
        <end position="167"/>
    </location>
</feature>
<evidence type="ECO:0000256" key="1">
    <source>
        <dbReference type="SAM" id="SignalP"/>
    </source>
</evidence>
<dbReference type="Pfam" id="PF00419">
    <property type="entry name" value="Fimbrial"/>
    <property type="match status" value="1"/>
</dbReference>
<comment type="caution">
    <text evidence="3">The sequence shown here is derived from an EMBL/GenBank/DDBJ whole genome shotgun (WGS) entry which is preliminary data.</text>
</comment>
<organism evidence="3 4">
    <name type="scientific">Pragia fontium DSM 5563 = ATCC 49100</name>
    <dbReference type="NCBI Taxonomy" id="1122977"/>
    <lineage>
        <taxon>Bacteria</taxon>
        <taxon>Pseudomonadati</taxon>
        <taxon>Pseudomonadota</taxon>
        <taxon>Gammaproteobacteria</taxon>
        <taxon>Enterobacterales</taxon>
        <taxon>Budviciaceae</taxon>
        <taxon>Pragia</taxon>
    </lineage>
</organism>
<gene>
    <name evidence="3" type="ORF">SAMN02745723_101279</name>
</gene>
<dbReference type="InterPro" id="IPR036937">
    <property type="entry name" value="Adhesion_dom_fimbrial_sf"/>
</dbReference>
<dbReference type="InterPro" id="IPR050263">
    <property type="entry name" value="Bact_Fimbrial_Adh_Pro"/>
</dbReference>
<dbReference type="InterPro" id="IPR000259">
    <property type="entry name" value="Adhesion_dom_fimbrial"/>
</dbReference>
<dbReference type="PANTHER" id="PTHR33420:SF34">
    <property type="entry name" value="MINOR FIMBRIAL SUBUNIT"/>
    <property type="match status" value="1"/>
</dbReference>
<evidence type="ECO:0000313" key="3">
    <source>
        <dbReference type="EMBL" id="SFC05898.1"/>
    </source>
</evidence>
<sequence length="167" mass="17295">MRNGWRYGLGLLSLMLTSAVVQADVPITVSAVIVAPACQVSGVNGETKLEVPFGDVLVQHAGTAKAEKSVGIRVKCTAGAPVGKSLKMYLTPTSHGVMRSMGQNVLGTSMSGVGIALTGNQTPLNIGQWVPMKAGVLTLTGRLVIQDGISLEGGEFSADMSLFASYM</sequence>
<dbReference type="InterPro" id="IPR008966">
    <property type="entry name" value="Adhesion_dom_sf"/>
</dbReference>
<protein>
    <submittedName>
        <fullName evidence="3">Fimbrial protein</fullName>
    </submittedName>
</protein>
<dbReference type="EMBL" id="FOLW01000001">
    <property type="protein sequence ID" value="SFC05898.1"/>
    <property type="molecule type" value="Genomic_DNA"/>
</dbReference>
<dbReference type="Proteomes" id="UP000226420">
    <property type="component" value="Unassembled WGS sequence"/>
</dbReference>
<dbReference type="Gene3D" id="2.60.40.1090">
    <property type="entry name" value="Fimbrial-type adhesion domain"/>
    <property type="match status" value="1"/>
</dbReference>
<feature type="domain" description="Fimbrial-type adhesion" evidence="2">
    <location>
        <begin position="29"/>
        <end position="160"/>
    </location>
</feature>
<accession>A0AAJ4W7Y7</accession>